<organism evidence="6 7">
    <name type="scientific">Rhodopseudomonas faecalis</name>
    <dbReference type="NCBI Taxonomy" id="99655"/>
    <lineage>
        <taxon>Bacteria</taxon>
        <taxon>Pseudomonadati</taxon>
        <taxon>Pseudomonadota</taxon>
        <taxon>Alphaproteobacteria</taxon>
        <taxon>Hyphomicrobiales</taxon>
        <taxon>Nitrobacteraceae</taxon>
        <taxon>Rhodopseudomonas</taxon>
    </lineage>
</organism>
<evidence type="ECO:0000256" key="4">
    <source>
        <dbReference type="ARBA" id="ARBA00022929"/>
    </source>
</evidence>
<dbReference type="RefSeq" id="WP_110782317.1">
    <property type="nucleotide sequence ID" value="NZ_QJTI01000026.1"/>
</dbReference>
<dbReference type="Pfam" id="PF00765">
    <property type="entry name" value="Autoind_synth"/>
    <property type="match status" value="1"/>
</dbReference>
<dbReference type="PANTHER" id="PTHR39322">
    <property type="entry name" value="ACYL-HOMOSERINE-LACTONE SYNTHASE"/>
    <property type="match status" value="1"/>
</dbReference>
<keyword evidence="7" id="KW-1185">Reference proteome</keyword>
<reference evidence="6 7" key="1">
    <citation type="submission" date="2018-06" db="EMBL/GenBank/DDBJ databases">
        <title>Genomic Encyclopedia of Archaeal and Bacterial Type Strains, Phase II (KMG-II): from individual species to whole genera.</title>
        <authorList>
            <person name="Goeker M."/>
        </authorList>
    </citation>
    <scope>NUCLEOTIDE SEQUENCE [LARGE SCALE GENOMIC DNA]</scope>
    <source>
        <strain evidence="6 7">JCM 11668</strain>
    </source>
</reference>
<proteinExistence type="inferred from homology"/>
<dbReference type="InterPro" id="IPR016181">
    <property type="entry name" value="Acyl_CoA_acyltransferase"/>
</dbReference>
<name>A0A318T7T8_9BRAD</name>
<keyword evidence="4 5" id="KW-0071">Autoinducer synthesis</keyword>
<comment type="similarity">
    <text evidence="5">Belongs to the autoinducer synthase family.</text>
</comment>
<keyword evidence="3" id="KW-0949">S-adenosyl-L-methionine</keyword>
<protein>
    <submittedName>
        <fullName evidence="6">Acyl-homoserine lactone synthase</fullName>
    </submittedName>
</protein>
<dbReference type="EMBL" id="QJTI01000026">
    <property type="protein sequence ID" value="PYF01162.1"/>
    <property type="molecule type" value="Genomic_DNA"/>
</dbReference>
<gene>
    <name evidence="6" type="ORF">BJ122_12641</name>
</gene>
<dbReference type="GO" id="GO:0009372">
    <property type="term" value="P:quorum sensing"/>
    <property type="evidence" value="ECO:0007669"/>
    <property type="project" value="UniProtKB-UniRule"/>
</dbReference>
<evidence type="ECO:0000313" key="7">
    <source>
        <dbReference type="Proteomes" id="UP000248148"/>
    </source>
</evidence>
<dbReference type="GO" id="GO:0016740">
    <property type="term" value="F:transferase activity"/>
    <property type="evidence" value="ECO:0007669"/>
    <property type="project" value="UniProtKB-KW"/>
</dbReference>
<dbReference type="GO" id="GO:0007165">
    <property type="term" value="P:signal transduction"/>
    <property type="evidence" value="ECO:0007669"/>
    <property type="project" value="TreeGrafter"/>
</dbReference>
<dbReference type="PANTHER" id="PTHR39322:SF1">
    <property type="entry name" value="ISOVALERYL-HOMOSERINE LACTONE SYNTHASE"/>
    <property type="match status" value="1"/>
</dbReference>
<evidence type="ECO:0000256" key="3">
    <source>
        <dbReference type="ARBA" id="ARBA00022691"/>
    </source>
</evidence>
<sequence>MIRIVEAASLQRHAVSLRQHFELRHAIFVRERGWTDFDRGDIETDQYDNHHAVYALCIDADQQVIGCFRLYPTVLPHMISESFAWTVEGAVIQEPDVLELTRFGIKKGHRGGPVYLELFLGLTEYCLHNGISGTTALIRAVRKPVMEDYGLSVRALGPLLPIDGEMHLAVHFAMDEAVLERLRQRAGVSGSVLEN</sequence>
<dbReference type="PRINTS" id="PR01549">
    <property type="entry name" value="AUTOINDCRSYN"/>
</dbReference>
<keyword evidence="2" id="KW-0808">Transferase</keyword>
<dbReference type="Gene3D" id="3.40.630.30">
    <property type="match status" value="1"/>
</dbReference>
<comment type="caution">
    <text evidence="6">The sequence shown here is derived from an EMBL/GenBank/DDBJ whole genome shotgun (WGS) entry which is preliminary data.</text>
</comment>
<keyword evidence="1 5" id="KW-0673">Quorum sensing</keyword>
<evidence type="ECO:0000313" key="6">
    <source>
        <dbReference type="EMBL" id="PYF01162.1"/>
    </source>
</evidence>
<dbReference type="InterPro" id="IPR001690">
    <property type="entry name" value="Autoind_synthase"/>
</dbReference>
<dbReference type="OrthoDB" id="6169313at2"/>
<evidence type="ECO:0000256" key="5">
    <source>
        <dbReference type="PROSITE-ProRule" id="PRU00533"/>
    </source>
</evidence>
<dbReference type="PROSITE" id="PS51187">
    <property type="entry name" value="AUTOINDUCER_SYNTH_2"/>
    <property type="match status" value="1"/>
</dbReference>
<dbReference type="SUPFAM" id="SSF55729">
    <property type="entry name" value="Acyl-CoA N-acyltransferases (Nat)"/>
    <property type="match status" value="1"/>
</dbReference>
<dbReference type="AlphaFoldDB" id="A0A318T7T8"/>
<evidence type="ECO:0000256" key="1">
    <source>
        <dbReference type="ARBA" id="ARBA00022654"/>
    </source>
</evidence>
<evidence type="ECO:0000256" key="2">
    <source>
        <dbReference type="ARBA" id="ARBA00022679"/>
    </source>
</evidence>
<dbReference type="Proteomes" id="UP000248148">
    <property type="component" value="Unassembled WGS sequence"/>
</dbReference>
<accession>A0A318T7T8</accession>